<proteinExistence type="predicted"/>
<gene>
    <name evidence="1" type="ORF">NZD89_08940</name>
</gene>
<reference evidence="1" key="1">
    <citation type="submission" date="2022-08" db="EMBL/GenBank/DDBJ databases">
        <title>Alicyclobacillus fastidiosus DSM 17978, complete genome.</title>
        <authorList>
            <person name="Wang Q."/>
            <person name="Cai R."/>
            <person name="Wang Z."/>
        </authorList>
    </citation>
    <scope>NUCLEOTIDE SEQUENCE</scope>
    <source>
        <strain evidence="1">DSM 17978</strain>
    </source>
</reference>
<accession>A0ABY6ZLM5</accession>
<organism evidence="1 2">
    <name type="scientific">Alicyclobacillus fastidiosus</name>
    <dbReference type="NCBI Taxonomy" id="392011"/>
    <lineage>
        <taxon>Bacteria</taxon>
        <taxon>Bacillati</taxon>
        <taxon>Bacillota</taxon>
        <taxon>Bacilli</taxon>
        <taxon>Bacillales</taxon>
        <taxon>Alicyclobacillaceae</taxon>
        <taxon>Alicyclobacillus</taxon>
    </lineage>
</organism>
<dbReference type="EMBL" id="CP104067">
    <property type="protein sequence ID" value="WAH43488.1"/>
    <property type="molecule type" value="Genomic_DNA"/>
</dbReference>
<sequence length="43" mass="4888">MTLFGPFEDEVWEGVPVVYAGDLHLMVDGESRRVPVERLVSVR</sequence>
<dbReference type="Proteomes" id="UP001164761">
    <property type="component" value="Chromosome"/>
</dbReference>
<protein>
    <submittedName>
        <fullName evidence="1">Uncharacterized protein</fullName>
    </submittedName>
</protein>
<evidence type="ECO:0000313" key="2">
    <source>
        <dbReference type="Proteomes" id="UP001164761"/>
    </source>
</evidence>
<keyword evidence="2" id="KW-1185">Reference proteome</keyword>
<name>A0ABY6ZLM5_9BACL</name>
<evidence type="ECO:0000313" key="1">
    <source>
        <dbReference type="EMBL" id="WAH43488.1"/>
    </source>
</evidence>
<dbReference type="RefSeq" id="WP_268007371.1">
    <property type="nucleotide sequence ID" value="NZ_BSUT01000001.1"/>
</dbReference>